<reference evidence="5 6" key="1">
    <citation type="journal article" date="2011" name="J. Bacteriol.">
        <title>Complete genome sequence and updated annotation of Desulfovibrio alaskensis G20.</title>
        <authorList>
            <person name="Hauser L.J."/>
            <person name="Land M.L."/>
            <person name="Brown S.D."/>
            <person name="Larimer F."/>
            <person name="Keller K.L."/>
            <person name="Rapp-Giles B.J."/>
            <person name="Price M.N."/>
            <person name="Lin M."/>
            <person name="Bruce D.C."/>
            <person name="Detter J.C."/>
            <person name="Tapia R."/>
            <person name="Han C.S."/>
            <person name="Goodwin L.A."/>
            <person name="Cheng J.F."/>
            <person name="Pitluck S."/>
            <person name="Copeland A."/>
            <person name="Lucas S."/>
            <person name="Nolan M."/>
            <person name="Lapidus A.L."/>
            <person name="Palumbo A.V."/>
            <person name="Wall J.D."/>
        </authorList>
    </citation>
    <scope>NUCLEOTIDE SEQUENCE [LARGE SCALE GENOMIC DNA]</scope>
    <source>
        <strain evidence="6">ATCC BAA 1058 / DSM 17464 / G20</strain>
    </source>
</reference>
<dbReference type="InterPro" id="IPR029044">
    <property type="entry name" value="Nucleotide-diphossugar_trans"/>
</dbReference>
<dbReference type="EMBL" id="CP000112">
    <property type="protein sequence ID" value="ABB40405.1"/>
    <property type="molecule type" value="Genomic_DNA"/>
</dbReference>
<keyword evidence="3 5" id="KW-0808">Transferase</keyword>
<dbReference type="Proteomes" id="UP000002710">
    <property type="component" value="Chromosome"/>
</dbReference>
<dbReference type="InterPro" id="IPR050834">
    <property type="entry name" value="Glycosyltransf_2"/>
</dbReference>
<protein>
    <submittedName>
        <fullName evidence="5">Glycosyl transferase family 2</fullName>
    </submittedName>
</protein>
<evidence type="ECO:0000256" key="3">
    <source>
        <dbReference type="ARBA" id="ARBA00022679"/>
    </source>
</evidence>
<feature type="domain" description="Glycosyltransferase 2-like" evidence="4">
    <location>
        <begin position="10"/>
        <end position="169"/>
    </location>
</feature>
<dbReference type="Gene3D" id="3.90.550.10">
    <property type="entry name" value="Spore Coat Polysaccharide Biosynthesis Protein SpsA, Chain A"/>
    <property type="match status" value="1"/>
</dbReference>
<evidence type="ECO:0000256" key="1">
    <source>
        <dbReference type="ARBA" id="ARBA00006739"/>
    </source>
</evidence>
<dbReference type="SUPFAM" id="SSF53448">
    <property type="entry name" value="Nucleotide-diphospho-sugar transferases"/>
    <property type="match status" value="1"/>
</dbReference>
<dbReference type="SUPFAM" id="SSF51735">
    <property type="entry name" value="NAD(P)-binding Rossmann-fold domains"/>
    <property type="match status" value="1"/>
</dbReference>
<dbReference type="InterPro" id="IPR001173">
    <property type="entry name" value="Glyco_trans_2-like"/>
</dbReference>
<evidence type="ECO:0000259" key="4">
    <source>
        <dbReference type="Pfam" id="PF00535"/>
    </source>
</evidence>
<dbReference type="STRING" id="207559.Dde_3612"/>
<dbReference type="AlphaFoldDB" id="Q30V91"/>
<sequence>MFSDSPPAVTVLMPVYNAAGLLRQDASALEAAVHSVLCQQFHSFELLAVDDGSTDGTAGVLHRLAAQDQRMRVLHVSHGGIVSALNAGLAAARGRYIARMDADDICHPHRLTLQAAHLDSHPETGLVACRVRFAGDRAACGGYARYVDWTNTLLSSQDIALGRFRESPFAHPSVMFRASTVHAHGAYADGPFPEDYELWLRWLECGVRMAKLPQTLLDWYDPPTRLSRTHGNYGTDNFYRLKTRYLARWLAARNPHHPHVTVIGAGRTSRRRAALLREHGIVIDRWIDVDPRKIGNVVDGARVHGRDALPEAGRGFSLAYLAGHGAAEELVPFLESTGRRNGTDFLLAS</sequence>
<evidence type="ECO:0000313" key="5">
    <source>
        <dbReference type="EMBL" id="ABB40405.1"/>
    </source>
</evidence>
<comment type="similarity">
    <text evidence="1">Belongs to the glycosyltransferase 2 family.</text>
</comment>
<evidence type="ECO:0000313" key="6">
    <source>
        <dbReference type="Proteomes" id="UP000002710"/>
    </source>
</evidence>
<dbReference type="RefSeq" id="WP_011369285.1">
    <property type="nucleotide sequence ID" value="NC_007519.1"/>
</dbReference>
<gene>
    <name evidence="5" type="ordered locus">Dde_3612</name>
</gene>
<dbReference type="CAZy" id="GT2">
    <property type="family name" value="Glycosyltransferase Family 2"/>
</dbReference>
<keyword evidence="6" id="KW-1185">Reference proteome</keyword>
<dbReference type="Pfam" id="PF00535">
    <property type="entry name" value="Glycos_transf_2"/>
    <property type="match status" value="1"/>
</dbReference>
<name>Q30V91_OLEA2</name>
<dbReference type="PANTHER" id="PTHR43685">
    <property type="entry name" value="GLYCOSYLTRANSFERASE"/>
    <property type="match status" value="1"/>
</dbReference>
<accession>Q30V91</accession>
<organism evidence="5 6">
    <name type="scientific">Oleidesulfovibrio alaskensis (strain ATCC BAA-1058 / DSM 17464 / G20)</name>
    <name type="common">Desulfovibrio alaskensis</name>
    <dbReference type="NCBI Taxonomy" id="207559"/>
    <lineage>
        <taxon>Bacteria</taxon>
        <taxon>Pseudomonadati</taxon>
        <taxon>Thermodesulfobacteriota</taxon>
        <taxon>Desulfovibrionia</taxon>
        <taxon>Desulfovibrionales</taxon>
        <taxon>Desulfovibrionaceae</taxon>
        <taxon>Oleidesulfovibrio</taxon>
    </lineage>
</organism>
<keyword evidence="2" id="KW-0328">Glycosyltransferase</keyword>
<proteinExistence type="inferred from homology"/>
<dbReference type="eggNOG" id="COG1215">
    <property type="taxonomic scope" value="Bacteria"/>
</dbReference>
<dbReference type="PANTHER" id="PTHR43685:SF5">
    <property type="entry name" value="GLYCOSYLTRANSFERASE EPSE-RELATED"/>
    <property type="match status" value="1"/>
</dbReference>
<dbReference type="KEGG" id="dde:Dde_3612"/>
<dbReference type="GO" id="GO:0016757">
    <property type="term" value="F:glycosyltransferase activity"/>
    <property type="evidence" value="ECO:0007669"/>
    <property type="project" value="UniProtKB-KW"/>
</dbReference>
<dbReference type="InterPro" id="IPR036291">
    <property type="entry name" value="NAD(P)-bd_dom_sf"/>
</dbReference>
<dbReference type="HOGENOM" id="CLU_025996_0_7_7"/>
<evidence type="ECO:0000256" key="2">
    <source>
        <dbReference type="ARBA" id="ARBA00022676"/>
    </source>
</evidence>